<dbReference type="Pfam" id="PF07394">
    <property type="entry name" value="DUF1501"/>
    <property type="match status" value="1"/>
</dbReference>
<dbReference type="PANTHER" id="PTHR43737">
    <property type="entry name" value="BLL7424 PROTEIN"/>
    <property type="match status" value="1"/>
</dbReference>
<sequence length="456" mass="50018">MLLLHHLNFSARSNHMKLSRRHFLKGSAALSATTAAATLPSITSAADITTAPSDHKALVCVFLFGGNDAYNMVVPVTDNAYTNYLAARPDLGLKLDEINTTGLLTDNDIEVGLHHAMSSLLPLFQNGQATALVNTGQLIQPTTRSLIDQHSVELPEFLMAHNMQQEMWQSGAKNLANPLGWAGRMMDMLGSSGDISPLISIGSDKKLLRSKNANQTIISSAGVGNYNGMNTDVRIDGYFNHFTQRDYNNLYMRNYSDRMEKSIAENEALKVILDKHPANAEYPEGGLASQLKMVGRLIKARGDLTHQRQVFFVGMGGFDTHKDQKVPHHNLLAQLSDSLAAFNTDMENEGLTEQVTCVTMSDFGRRVQANASGTDHGWAGHQIVTGGAISGGKAYGQWPDLSLNSENDYNKGRIIPGIAADQVNASLCKWFGLNDTQILELFPNLIHFEPRYIDFI</sequence>
<dbReference type="PROSITE" id="PS51318">
    <property type="entry name" value="TAT"/>
    <property type="match status" value="1"/>
</dbReference>
<dbReference type="AlphaFoldDB" id="Q6LHL3"/>
<dbReference type="PANTHER" id="PTHR43737:SF1">
    <property type="entry name" value="DUF1501 DOMAIN-CONTAINING PROTEIN"/>
    <property type="match status" value="1"/>
</dbReference>
<name>Q6LHL3_PHOPR</name>
<evidence type="ECO:0000256" key="1">
    <source>
        <dbReference type="ARBA" id="ARBA00022729"/>
    </source>
</evidence>
<dbReference type="KEGG" id="ppr:PBPRB1346"/>
<dbReference type="Pfam" id="PF10518">
    <property type="entry name" value="TAT_signal"/>
    <property type="match status" value="1"/>
</dbReference>
<dbReference type="eggNOG" id="COG4102">
    <property type="taxonomic scope" value="Bacteria"/>
</dbReference>
<proteinExistence type="predicted"/>
<protein>
    <recommendedName>
        <fullName evidence="4">DUF1501 domain-containing protein</fullName>
    </recommendedName>
</protein>
<dbReference type="EMBL" id="CR378679">
    <property type="protein sequence ID" value="CAG23217.1"/>
    <property type="molecule type" value="Genomic_DNA"/>
</dbReference>
<dbReference type="HOGENOM" id="CLU_032896_1_0_6"/>
<dbReference type="InterPro" id="IPR019546">
    <property type="entry name" value="TAT_signal_bac_arc"/>
</dbReference>
<gene>
    <name evidence="2" type="primary">VPA0970</name>
    <name evidence="2" type="ordered locus">PBPRB1346</name>
</gene>
<evidence type="ECO:0000313" key="2">
    <source>
        <dbReference type="EMBL" id="CAG23217.1"/>
    </source>
</evidence>
<dbReference type="InterPro" id="IPR006311">
    <property type="entry name" value="TAT_signal"/>
</dbReference>
<evidence type="ECO:0000313" key="3">
    <source>
        <dbReference type="Proteomes" id="UP000000593"/>
    </source>
</evidence>
<reference evidence="3" key="1">
    <citation type="journal article" date="2005" name="Science">
        <title>Life at depth: Photobacterium profundum genome sequence and expression analysis.</title>
        <authorList>
            <person name="Vezzi A."/>
            <person name="Campanaro S."/>
            <person name="D'Angelo M."/>
            <person name="Simonato F."/>
            <person name="Vitulo N."/>
            <person name="Lauro F.M."/>
            <person name="Cestaro A."/>
            <person name="Malacrida G."/>
            <person name="Simionati B."/>
            <person name="Cannata N."/>
            <person name="Romualdi C."/>
            <person name="Bartlett D.H."/>
            <person name="Valle G."/>
        </authorList>
    </citation>
    <scope>NUCLEOTIDE SEQUENCE [LARGE SCALE GENOMIC DNA]</scope>
    <source>
        <strain evidence="3">ATCC BAA-1253 / SS9</strain>
    </source>
</reference>
<organism evidence="2 3">
    <name type="scientific">Photobacterium profundum (strain SS9)</name>
    <dbReference type="NCBI Taxonomy" id="298386"/>
    <lineage>
        <taxon>Bacteria</taxon>
        <taxon>Pseudomonadati</taxon>
        <taxon>Pseudomonadota</taxon>
        <taxon>Gammaproteobacteria</taxon>
        <taxon>Vibrionales</taxon>
        <taxon>Vibrionaceae</taxon>
        <taxon>Photobacterium</taxon>
    </lineage>
</organism>
<keyword evidence="3" id="KW-1185">Reference proteome</keyword>
<dbReference type="InterPro" id="IPR010869">
    <property type="entry name" value="DUF1501"/>
</dbReference>
<dbReference type="NCBIfam" id="TIGR01409">
    <property type="entry name" value="TAT_signal_seq"/>
    <property type="match status" value="1"/>
</dbReference>
<dbReference type="Proteomes" id="UP000000593">
    <property type="component" value="Chromosome 2"/>
</dbReference>
<dbReference type="STRING" id="298386.PBPRB1346"/>
<keyword evidence="1" id="KW-0732">Signal</keyword>
<accession>Q6LHL3</accession>
<evidence type="ECO:0008006" key="4">
    <source>
        <dbReference type="Google" id="ProtNLM"/>
    </source>
</evidence>